<name>A0ACD4DFE0_9NOCA</name>
<proteinExistence type="predicted"/>
<reference evidence="1" key="1">
    <citation type="submission" date="2022-10" db="EMBL/GenBank/DDBJ databases">
        <title>Rhodococcus ferula Z13 complete genome.</title>
        <authorList>
            <person name="Long X."/>
            <person name="Zang M."/>
        </authorList>
    </citation>
    <scope>NUCLEOTIDE SEQUENCE</scope>
    <source>
        <strain evidence="1">Z13</strain>
    </source>
</reference>
<dbReference type="Proteomes" id="UP001156484">
    <property type="component" value="Chromosome"/>
</dbReference>
<evidence type="ECO:0000313" key="1">
    <source>
        <dbReference type="EMBL" id="UYP18717.1"/>
    </source>
</evidence>
<sequence>MSIGPLLEGLCDDAALFPPGNAPLPLAVPAHAVHKTSAHAALVGAFVFPAGRLDELAEFLSDQEYPGTLAVSLTAPAGTGSVKPALEKAAAIAPVSVIALEIAVPAEQTVDELFTALGEIASAEPGIEIFVEVPRDDRRPEILARLAGTGYKAKFRTGGIVAEAYPSEAELAAAISTVVSTGVPFKATAGLHHAIRNTAPKTGFEQHGFVNLLAATAAAVAGADTVTVAGVLAERDSAVLVAQLSELADDRAGEVRRHFLSYGTCSIAEPLADLVDLGLVPATLSPITEGSVS</sequence>
<keyword evidence="2" id="KW-1185">Reference proteome</keyword>
<protein>
    <submittedName>
        <fullName evidence="1">Uncharacterized protein</fullName>
    </submittedName>
</protein>
<gene>
    <name evidence="1" type="ORF">OED52_19105</name>
</gene>
<dbReference type="EMBL" id="CP107551">
    <property type="protein sequence ID" value="UYP18717.1"/>
    <property type="molecule type" value="Genomic_DNA"/>
</dbReference>
<accession>A0ACD4DFE0</accession>
<organism evidence="1 2">
    <name type="scientific">Rhodococcus sacchari</name>
    <dbReference type="NCBI Taxonomy" id="2962047"/>
    <lineage>
        <taxon>Bacteria</taxon>
        <taxon>Bacillati</taxon>
        <taxon>Actinomycetota</taxon>
        <taxon>Actinomycetes</taxon>
        <taxon>Mycobacteriales</taxon>
        <taxon>Nocardiaceae</taxon>
        <taxon>Rhodococcus</taxon>
    </lineage>
</organism>
<evidence type="ECO:0000313" key="2">
    <source>
        <dbReference type="Proteomes" id="UP001156484"/>
    </source>
</evidence>